<reference evidence="2" key="1">
    <citation type="submission" date="2021-02" db="EMBL/GenBank/DDBJ databases">
        <authorList>
            <person name="Nowell W R."/>
        </authorList>
    </citation>
    <scope>NUCLEOTIDE SEQUENCE</scope>
</reference>
<name>A0A814M3I1_ADIRI</name>
<feature type="chain" id="PRO_5035684786" evidence="1">
    <location>
        <begin position="20"/>
        <end position="307"/>
    </location>
</feature>
<evidence type="ECO:0000313" key="2">
    <source>
        <dbReference type="EMBL" id="CAF1073929.1"/>
    </source>
</evidence>
<accession>A0A814M3I1</accession>
<keyword evidence="4" id="KW-1185">Reference proteome</keyword>
<evidence type="ECO:0000256" key="1">
    <source>
        <dbReference type="SAM" id="SignalP"/>
    </source>
</evidence>
<evidence type="ECO:0000313" key="4">
    <source>
        <dbReference type="Proteomes" id="UP000663828"/>
    </source>
</evidence>
<organism evidence="2 4">
    <name type="scientific">Adineta ricciae</name>
    <name type="common">Rotifer</name>
    <dbReference type="NCBI Taxonomy" id="249248"/>
    <lineage>
        <taxon>Eukaryota</taxon>
        <taxon>Metazoa</taxon>
        <taxon>Spiralia</taxon>
        <taxon>Gnathifera</taxon>
        <taxon>Rotifera</taxon>
        <taxon>Eurotatoria</taxon>
        <taxon>Bdelloidea</taxon>
        <taxon>Adinetida</taxon>
        <taxon>Adinetidae</taxon>
        <taxon>Adineta</taxon>
    </lineage>
</organism>
<dbReference type="EMBL" id="CAJNOJ010000437">
    <property type="protein sequence ID" value="CAF1448179.1"/>
    <property type="molecule type" value="Genomic_DNA"/>
</dbReference>
<gene>
    <name evidence="3" type="ORF">EDS130_LOCUS39347</name>
    <name evidence="2" type="ORF">XAT740_LOCUS16963</name>
</gene>
<evidence type="ECO:0000313" key="3">
    <source>
        <dbReference type="EMBL" id="CAF1448179.1"/>
    </source>
</evidence>
<feature type="signal peptide" evidence="1">
    <location>
        <begin position="1"/>
        <end position="19"/>
    </location>
</feature>
<dbReference type="Proteomes" id="UP000663852">
    <property type="component" value="Unassembled WGS sequence"/>
</dbReference>
<dbReference type="AlphaFoldDB" id="A0A814M3I1"/>
<protein>
    <submittedName>
        <fullName evidence="2">Uncharacterized protein</fullName>
    </submittedName>
</protein>
<proteinExistence type="predicted"/>
<keyword evidence="1" id="KW-0732">Signal</keyword>
<dbReference type="EMBL" id="CAJNOR010001096">
    <property type="protein sequence ID" value="CAF1073929.1"/>
    <property type="molecule type" value="Genomic_DNA"/>
</dbReference>
<comment type="caution">
    <text evidence="2">The sequence shown here is derived from an EMBL/GenBank/DDBJ whole genome shotgun (WGS) entry which is preliminary data.</text>
</comment>
<sequence>MMKLLILLILFVSIPTIFSRKCVTTGDDQPLQISFKKFNITNFLKELTQLQIDEFNDDLCHIVIIIANLDKQIKILFTEFIEDKILTNEDAVLTIGIGKVETWYFLEHACNEEKCEIEFVNKYLQLLLDVHYHEWFNELTKLIINNGTIPRMCFVDEGKNKQCSGQKCSATFPLYDNQSRWTDQRCVKTNDGNSAVSVNVLIHTYLDENLANVAVSIGFICEYNLCNSHSIISQIKNIVQEKYDVADVFQIFNYQRKSTLISTTAVDTTTTTTTTTTTKSNAWKITSTVIIMNMVFMRIIFRLVFCI</sequence>
<dbReference type="Proteomes" id="UP000663828">
    <property type="component" value="Unassembled WGS sequence"/>
</dbReference>